<organism evidence="1 2">
    <name type="scientific">Novibacillus thermophilus</name>
    <dbReference type="NCBI Taxonomy" id="1471761"/>
    <lineage>
        <taxon>Bacteria</taxon>
        <taxon>Bacillati</taxon>
        <taxon>Bacillota</taxon>
        <taxon>Bacilli</taxon>
        <taxon>Bacillales</taxon>
        <taxon>Thermoactinomycetaceae</taxon>
        <taxon>Novibacillus</taxon>
    </lineage>
</organism>
<evidence type="ECO:0000313" key="2">
    <source>
        <dbReference type="Proteomes" id="UP000188603"/>
    </source>
</evidence>
<dbReference type="AlphaFoldDB" id="A0A1U9K8I6"/>
<dbReference type="Gene3D" id="3.30.1780.10">
    <property type="entry name" value="ornithine cyclodeaminase, domain 1"/>
    <property type="match status" value="1"/>
</dbReference>
<dbReference type="SUPFAM" id="SSF51735">
    <property type="entry name" value="NAD(P)-binding Rossmann-fold domains"/>
    <property type="match status" value="1"/>
</dbReference>
<accession>A0A1U9K8I6</accession>
<name>A0A1U9K8I6_9BACL</name>
<dbReference type="PANTHER" id="PTHR13812:SF19">
    <property type="entry name" value="KETIMINE REDUCTASE MU-CRYSTALLIN"/>
    <property type="match status" value="1"/>
</dbReference>
<dbReference type="Proteomes" id="UP000188603">
    <property type="component" value="Chromosome"/>
</dbReference>
<dbReference type="Pfam" id="PF02423">
    <property type="entry name" value="OCD_Mu_crystall"/>
    <property type="match status" value="1"/>
</dbReference>
<dbReference type="InterPro" id="IPR023401">
    <property type="entry name" value="ODC_N"/>
</dbReference>
<dbReference type="InterPro" id="IPR036291">
    <property type="entry name" value="NAD(P)-bd_dom_sf"/>
</dbReference>
<dbReference type="GO" id="GO:0005737">
    <property type="term" value="C:cytoplasm"/>
    <property type="evidence" value="ECO:0007669"/>
    <property type="project" value="TreeGrafter"/>
</dbReference>
<dbReference type="PANTHER" id="PTHR13812">
    <property type="entry name" value="KETIMINE REDUCTASE MU-CRYSTALLIN"/>
    <property type="match status" value="1"/>
</dbReference>
<dbReference type="EMBL" id="CP019699">
    <property type="protein sequence ID" value="AQS56330.1"/>
    <property type="molecule type" value="Genomic_DNA"/>
</dbReference>
<gene>
    <name evidence="1" type="ORF">B0W44_11720</name>
</gene>
<reference evidence="1 2" key="1">
    <citation type="journal article" date="2015" name="Int. J. Syst. Evol. Microbiol.">
        <title>Novibacillus thermophilus gen. nov., sp. nov., a Gram-staining-negative and moderately thermophilic member of the family Thermoactinomycetaceae.</title>
        <authorList>
            <person name="Yang G."/>
            <person name="Chen J."/>
            <person name="Zhou S."/>
        </authorList>
    </citation>
    <scope>NUCLEOTIDE SEQUENCE [LARGE SCALE GENOMIC DNA]</scope>
    <source>
        <strain evidence="1 2">SG-1</strain>
    </source>
</reference>
<proteinExistence type="predicted"/>
<dbReference type="InterPro" id="IPR003462">
    <property type="entry name" value="ODC_Mu_crystall"/>
</dbReference>
<protein>
    <recommendedName>
        <fullName evidence="3">Ornithine cyclodeaminase</fullName>
    </recommendedName>
</protein>
<evidence type="ECO:0000313" key="1">
    <source>
        <dbReference type="EMBL" id="AQS56330.1"/>
    </source>
</evidence>
<dbReference type="KEGG" id="ntr:B0W44_11720"/>
<sequence>MVESREAALEEAGDLTIPVEKGDFNPECIYAELGEIASGTKRGRESDDETTVFKSVGLAAADIVVAKEIYEKAIRAGFGQKVSL</sequence>
<dbReference type="Gene3D" id="3.40.50.720">
    <property type="entry name" value="NAD(P)-binding Rossmann-like Domain"/>
    <property type="match status" value="1"/>
</dbReference>
<evidence type="ECO:0008006" key="3">
    <source>
        <dbReference type="Google" id="ProtNLM"/>
    </source>
</evidence>
<dbReference type="STRING" id="1471761.B0W44_11720"/>
<keyword evidence="2" id="KW-1185">Reference proteome</keyword>